<dbReference type="EMBL" id="JBICBT010001235">
    <property type="protein sequence ID" value="KAL3077034.1"/>
    <property type="molecule type" value="Genomic_DNA"/>
</dbReference>
<reference evidence="1 2" key="1">
    <citation type="submission" date="2024-10" db="EMBL/GenBank/DDBJ databases">
        <authorList>
            <person name="Kim D."/>
        </authorList>
    </citation>
    <scope>NUCLEOTIDE SEQUENCE [LARGE SCALE GENOMIC DNA]</scope>
    <source>
        <strain evidence="1">BH-2024</strain>
    </source>
</reference>
<protein>
    <submittedName>
        <fullName evidence="1">Uncharacterized protein</fullName>
    </submittedName>
</protein>
<dbReference type="Proteomes" id="UP001620626">
    <property type="component" value="Unassembled WGS sequence"/>
</dbReference>
<evidence type="ECO:0000313" key="2">
    <source>
        <dbReference type="Proteomes" id="UP001620626"/>
    </source>
</evidence>
<sequence length="253" mass="29093">MQIPQNPLPKKVVGFEAITIRYINDNVITFLRCFRPLFAACQINLAIVDTLPFIVHTLDSILRNIWPMIATNICAIQLSAATFSRLRHFVPSILDECPSLRVIDAYYNGFFAEFPCDDSAAASNGQTVAKWLFTPRPDNVPKVFKCWLQLVNGVHLESSIEAFKREFTNASSPVNFIAIFRFPPTFADSVLLFNLTNGFTHEQLTLTWMNDIGRFLLIRCPIVRDESKWTKWEKEAIGWQFYGQWNRIDIHIS</sequence>
<evidence type="ECO:0000313" key="1">
    <source>
        <dbReference type="EMBL" id="KAL3077034.1"/>
    </source>
</evidence>
<dbReference type="AlphaFoldDB" id="A0ABD2IA91"/>
<accession>A0ABD2IA91</accession>
<name>A0ABD2IA91_9BILA</name>
<keyword evidence="2" id="KW-1185">Reference proteome</keyword>
<gene>
    <name evidence="1" type="ORF">niasHT_035868</name>
</gene>
<comment type="caution">
    <text evidence="1">The sequence shown here is derived from an EMBL/GenBank/DDBJ whole genome shotgun (WGS) entry which is preliminary data.</text>
</comment>
<organism evidence="1 2">
    <name type="scientific">Heterodera trifolii</name>
    <dbReference type="NCBI Taxonomy" id="157864"/>
    <lineage>
        <taxon>Eukaryota</taxon>
        <taxon>Metazoa</taxon>
        <taxon>Ecdysozoa</taxon>
        <taxon>Nematoda</taxon>
        <taxon>Chromadorea</taxon>
        <taxon>Rhabditida</taxon>
        <taxon>Tylenchina</taxon>
        <taxon>Tylenchomorpha</taxon>
        <taxon>Tylenchoidea</taxon>
        <taxon>Heteroderidae</taxon>
        <taxon>Heteroderinae</taxon>
        <taxon>Heterodera</taxon>
    </lineage>
</organism>
<proteinExistence type="predicted"/>